<name>A0A2U1L752_ARTAN</name>
<accession>A0A2U1L752</accession>
<comment type="caution">
    <text evidence="1">The sequence shown here is derived from an EMBL/GenBank/DDBJ whole genome shotgun (WGS) entry which is preliminary data.</text>
</comment>
<sequence length="86" mass="9781">MVRYLGYAIDRERKSIEPANSDGQPSLRLAFLHGYDGCINDVLKTFAIDNQSMCSIKDIIFLFLEQHEEGMIDCPFLTPGNTINRL</sequence>
<reference evidence="1 2" key="1">
    <citation type="journal article" date="2018" name="Mol. Plant">
        <title>The genome of Artemisia annua provides insight into the evolution of Asteraceae family and artemisinin biosynthesis.</title>
        <authorList>
            <person name="Shen Q."/>
            <person name="Zhang L."/>
            <person name="Liao Z."/>
            <person name="Wang S."/>
            <person name="Yan T."/>
            <person name="Shi P."/>
            <person name="Liu M."/>
            <person name="Fu X."/>
            <person name="Pan Q."/>
            <person name="Wang Y."/>
            <person name="Lv Z."/>
            <person name="Lu X."/>
            <person name="Zhang F."/>
            <person name="Jiang W."/>
            <person name="Ma Y."/>
            <person name="Chen M."/>
            <person name="Hao X."/>
            <person name="Li L."/>
            <person name="Tang Y."/>
            <person name="Lv G."/>
            <person name="Zhou Y."/>
            <person name="Sun X."/>
            <person name="Brodelius P.E."/>
            <person name="Rose J.K.C."/>
            <person name="Tang K."/>
        </authorList>
    </citation>
    <scope>NUCLEOTIDE SEQUENCE [LARGE SCALE GENOMIC DNA]</scope>
    <source>
        <strain evidence="2">cv. Huhao1</strain>
        <tissue evidence="1">Leaf</tissue>
    </source>
</reference>
<keyword evidence="2" id="KW-1185">Reference proteome</keyword>
<gene>
    <name evidence="1" type="ORF">CTI12_AA523230</name>
</gene>
<evidence type="ECO:0000313" key="2">
    <source>
        <dbReference type="Proteomes" id="UP000245207"/>
    </source>
</evidence>
<evidence type="ECO:0000313" key="1">
    <source>
        <dbReference type="EMBL" id="PWA44813.1"/>
    </source>
</evidence>
<dbReference type="EMBL" id="PKPP01011090">
    <property type="protein sequence ID" value="PWA44813.1"/>
    <property type="molecule type" value="Genomic_DNA"/>
</dbReference>
<proteinExistence type="predicted"/>
<dbReference type="AlphaFoldDB" id="A0A2U1L752"/>
<organism evidence="1 2">
    <name type="scientific">Artemisia annua</name>
    <name type="common">Sweet wormwood</name>
    <dbReference type="NCBI Taxonomy" id="35608"/>
    <lineage>
        <taxon>Eukaryota</taxon>
        <taxon>Viridiplantae</taxon>
        <taxon>Streptophyta</taxon>
        <taxon>Embryophyta</taxon>
        <taxon>Tracheophyta</taxon>
        <taxon>Spermatophyta</taxon>
        <taxon>Magnoliopsida</taxon>
        <taxon>eudicotyledons</taxon>
        <taxon>Gunneridae</taxon>
        <taxon>Pentapetalae</taxon>
        <taxon>asterids</taxon>
        <taxon>campanulids</taxon>
        <taxon>Asterales</taxon>
        <taxon>Asteraceae</taxon>
        <taxon>Asteroideae</taxon>
        <taxon>Anthemideae</taxon>
        <taxon>Artemisiinae</taxon>
        <taxon>Artemisia</taxon>
    </lineage>
</organism>
<dbReference type="Proteomes" id="UP000245207">
    <property type="component" value="Unassembled WGS sequence"/>
</dbReference>
<protein>
    <submittedName>
        <fullName evidence="1">Uncharacterized protein</fullName>
    </submittedName>
</protein>